<accession>A0A024FW33</accession>
<evidence type="ECO:0000313" key="3">
    <source>
        <dbReference type="Proteomes" id="UP000053237"/>
    </source>
</evidence>
<feature type="compositionally biased region" description="Polar residues" evidence="1">
    <location>
        <begin position="211"/>
        <end position="222"/>
    </location>
</feature>
<dbReference type="EMBL" id="CAIX01000880">
    <property type="protein sequence ID" value="CCI11246.1"/>
    <property type="molecule type" value="Genomic_DNA"/>
</dbReference>
<gene>
    <name evidence="2" type="ORF">BN9_126270</name>
</gene>
<reference evidence="2 3" key="1">
    <citation type="submission" date="2012-05" db="EMBL/GenBank/DDBJ databases">
        <title>Recombination and specialization in a pathogen metapopulation.</title>
        <authorList>
            <person name="Gardiner A."/>
            <person name="Kemen E."/>
            <person name="Schultz-Larsen T."/>
            <person name="MacLean D."/>
            <person name="Van Oosterhout C."/>
            <person name="Jones J.D.G."/>
        </authorList>
    </citation>
    <scope>NUCLEOTIDE SEQUENCE [LARGE SCALE GENOMIC DNA]</scope>
    <source>
        <strain evidence="2 3">Ac Nc2</strain>
    </source>
</reference>
<dbReference type="InParanoid" id="A0A024FW33"/>
<protein>
    <submittedName>
        <fullName evidence="2">Uncharacterized protein</fullName>
    </submittedName>
</protein>
<sequence length="242" mass="28141">MASFPCVFGAIRVVMTTRILEIKTVYSHFVLSTVFDYPGSCNFHWKAVRECRNYNCLFTVLERSTSSPGGFSLNLRERILLHRLNVLVISVLHWILANFDNPVFYSLSTQHFRLDEVRRIQILLFLGWGHRIHDDHLNNEFLSDCHCFLSSIGYRKTTTPRYRASGRVVAYNPYNYGELLQNQSFIPLNDERYATSNFIALNRRNRWRQTQDVLSPPSTRLKGTSALASKKNIQSSKERRGD</sequence>
<evidence type="ECO:0000313" key="2">
    <source>
        <dbReference type="EMBL" id="CCI11246.1"/>
    </source>
</evidence>
<proteinExistence type="predicted"/>
<organism evidence="2 3">
    <name type="scientific">Albugo candida</name>
    <dbReference type="NCBI Taxonomy" id="65357"/>
    <lineage>
        <taxon>Eukaryota</taxon>
        <taxon>Sar</taxon>
        <taxon>Stramenopiles</taxon>
        <taxon>Oomycota</taxon>
        <taxon>Peronosporomycetes</taxon>
        <taxon>Albuginales</taxon>
        <taxon>Albuginaceae</taxon>
        <taxon>Albugo</taxon>
    </lineage>
</organism>
<name>A0A024FW33_9STRA</name>
<dbReference type="AlphaFoldDB" id="A0A024FW33"/>
<comment type="caution">
    <text evidence="2">The sequence shown here is derived from an EMBL/GenBank/DDBJ whole genome shotgun (WGS) entry which is preliminary data.</text>
</comment>
<dbReference type="Proteomes" id="UP000053237">
    <property type="component" value="Unassembled WGS sequence"/>
</dbReference>
<keyword evidence="3" id="KW-1185">Reference proteome</keyword>
<evidence type="ECO:0000256" key="1">
    <source>
        <dbReference type="SAM" id="MobiDB-lite"/>
    </source>
</evidence>
<feature type="region of interest" description="Disordered" evidence="1">
    <location>
        <begin position="211"/>
        <end position="242"/>
    </location>
</feature>